<keyword evidence="2" id="KW-0238">DNA-binding</keyword>
<dbReference type="Proteomes" id="UP000631034">
    <property type="component" value="Unassembled WGS sequence"/>
</dbReference>
<sequence length="182" mass="20686">MFTLRDLPSRKTIDDFAARYGNPDAEGLETWLVWASATSEMLSAFERNLQRTCGISQTQLFVLILLKRNPDGLGIGALASRVSVTSQTMTRVVDRMERDGLCRREPDPQDRRAQLVQLTAEGDRMLEVALPFHYQWVADLMSCLDTTERATLRDLVSKLDASRRTRTERETTPPGRQETDPQ</sequence>
<reference evidence="6" key="1">
    <citation type="submission" date="2020-10" db="EMBL/GenBank/DDBJ databases">
        <title>Genome sequence of the unusual species of purple photosynthetic bacteria, Phaeovibrio sulfidiphilus DSM 23193, type strain.</title>
        <authorList>
            <person name="Kyndt J.A."/>
            <person name="Meyer T.E."/>
        </authorList>
    </citation>
    <scope>NUCLEOTIDE SEQUENCE</scope>
    <source>
        <strain evidence="6">DSM 23193</strain>
    </source>
</reference>
<dbReference type="EMBL" id="JACZHT010000004">
    <property type="protein sequence ID" value="MBE1237254.1"/>
    <property type="molecule type" value="Genomic_DNA"/>
</dbReference>
<comment type="caution">
    <text evidence="6">The sequence shown here is derived from an EMBL/GenBank/DDBJ whole genome shotgun (WGS) entry which is preliminary data.</text>
</comment>
<organism evidence="6 7">
    <name type="scientific">Phaeovibrio sulfidiphilus</name>
    <dbReference type="NCBI Taxonomy" id="1220600"/>
    <lineage>
        <taxon>Bacteria</taxon>
        <taxon>Pseudomonadati</taxon>
        <taxon>Pseudomonadota</taxon>
        <taxon>Alphaproteobacteria</taxon>
        <taxon>Rhodospirillales</taxon>
        <taxon>Rhodospirillaceae</taxon>
        <taxon>Phaeovibrio</taxon>
    </lineage>
</organism>
<dbReference type="Gene3D" id="1.10.10.10">
    <property type="entry name" value="Winged helix-like DNA-binding domain superfamily/Winged helix DNA-binding domain"/>
    <property type="match status" value="1"/>
</dbReference>
<proteinExistence type="predicted"/>
<dbReference type="RefSeq" id="WP_192534268.1">
    <property type="nucleotide sequence ID" value="NZ_JACZHT010000004.1"/>
</dbReference>
<feature type="region of interest" description="Disordered" evidence="4">
    <location>
        <begin position="161"/>
        <end position="182"/>
    </location>
</feature>
<gene>
    <name evidence="6" type="ORF">IHV25_06295</name>
</gene>
<dbReference type="GO" id="GO:0003677">
    <property type="term" value="F:DNA binding"/>
    <property type="evidence" value="ECO:0007669"/>
    <property type="project" value="UniProtKB-KW"/>
</dbReference>
<dbReference type="InterPro" id="IPR039422">
    <property type="entry name" value="MarR/SlyA-like"/>
</dbReference>
<evidence type="ECO:0000313" key="6">
    <source>
        <dbReference type="EMBL" id="MBE1237254.1"/>
    </source>
</evidence>
<protein>
    <submittedName>
        <fullName evidence="6">MarR family transcriptional regulator</fullName>
    </submittedName>
</protein>
<dbReference type="PANTHER" id="PTHR33164">
    <property type="entry name" value="TRANSCRIPTIONAL REGULATOR, MARR FAMILY"/>
    <property type="match status" value="1"/>
</dbReference>
<evidence type="ECO:0000259" key="5">
    <source>
        <dbReference type="PROSITE" id="PS50995"/>
    </source>
</evidence>
<feature type="domain" description="HTH marR-type" evidence="5">
    <location>
        <begin position="25"/>
        <end position="161"/>
    </location>
</feature>
<evidence type="ECO:0000256" key="1">
    <source>
        <dbReference type="ARBA" id="ARBA00023015"/>
    </source>
</evidence>
<dbReference type="SUPFAM" id="SSF46785">
    <property type="entry name" value="Winged helix' DNA-binding domain"/>
    <property type="match status" value="1"/>
</dbReference>
<dbReference type="PROSITE" id="PS50995">
    <property type="entry name" value="HTH_MARR_2"/>
    <property type="match status" value="1"/>
</dbReference>
<dbReference type="PROSITE" id="PS01117">
    <property type="entry name" value="HTH_MARR_1"/>
    <property type="match status" value="1"/>
</dbReference>
<dbReference type="PRINTS" id="PR00598">
    <property type="entry name" value="HTHMARR"/>
</dbReference>
<dbReference type="GO" id="GO:0006950">
    <property type="term" value="P:response to stress"/>
    <property type="evidence" value="ECO:0007669"/>
    <property type="project" value="TreeGrafter"/>
</dbReference>
<keyword evidence="3" id="KW-0804">Transcription</keyword>
<name>A0A8J6YNW9_9PROT</name>
<dbReference type="PANTHER" id="PTHR33164:SF43">
    <property type="entry name" value="HTH-TYPE TRANSCRIPTIONAL REPRESSOR YETL"/>
    <property type="match status" value="1"/>
</dbReference>
<dbReference type="InterPro" id="IPR000835">
    <property type="entry name" value="HTH_MarR-typ"/>
</dbReference>
<dbReference type="InterPro" id="IPR036388">
    <property type="entry name" value="WH-like_DNA-bd_sf"/>
</dbReference>
<dbReference type="InterPro" id="IPR023187">
    <property type="entry name" value="Tscrpt_reg_MarR-type_CS"/>
</dbReference>
<accession>A0A8J6YNW9</accession>
<dbReference type="Pfam" id="PF01047">
    <property type="entry name" value="MarR"/>
    <property type="match status" value="1"/>
</dbReference>
<dbReference type="InterPro" id="IPR036390">
    <property type="entry name" value="WH_DNA-bd_sf"/>
</dbReference>
<dbReference type="GO" id="GO:0003700">
    <property type="term" value="F:DNA-binding transcription factor activity"/>
    <property type="evidence" value="ECO:0007669"/>
    <property type="project" value="InterPro"/>
</dbReference>
<keyword evidence="1" id="KW-0805">Transcription regulation</keyword>
<keyword evidence="7" id="KW-1185">Reference proteome</keyword>
<evidence type="ECO:0000256" key="2">
    <source>
        <dbReference type="ARBA" id="ARBA00023125"/>
    </source>
</evidence>
<dbReference type="SMART" id="SM00347">
    <property type="entry name" value="HTH_MARR"/>
    <property type="match status" value="1"/>
</dbReference>
<dbReference type="AlphaFoldDB" id="A0A8J6YNW9"/>
<evidence type="ECO:0000256" key="4">
    <source>
        <dbReference type="SAM" id="MobiDB-lite"/>
    </source>
</evidence>
<evidence type="ECO:0000313" key="7">
    <source>
        <dbReference type="Proteomes" id="UP000631034"/>
    </source>
</evidence>
<evidence type="ECO:0000256" key="3">
    <source>
        <dbReference type="ARBA" id="ARBA00023163"/>
    </source>
</evidence>